<dbReference type="Proteomes" id="UP000264036">
    <property type="component" value="Unassembled WGS sequence"/>
</dbReference>
<comment type="caution">
    <text evidence="4">The sequence shown here is derived from an EMBL/GenBank/DDBJ whole genome shotgun (WGS) entry which is preliminary data.</text>
</comment>
<evidence type="ECO:0000256" key="2">
    <source>
        <dbReference type="PIRNR" id="PIRNR006443"/>
    </source>
</evidence>
<dbReference type="GO" id="GO:0005829">
    <property type="term" value="C:cytosol"/>
    <property type="evidence" value="ECO:0007669"/>
    <property type="project" value="TreeGrafter"/>
</dbReference>
<reference evidence="4 5" key="1">
    <citation type="journal article" date="2018" name="Nat. Biotechnol.">
        <title>A standardized bacterial taxonomy based on genome phylogeny substantially revises the tree of life.</title>
        <authorList>
            <person name="Parks D.H."/>
            <person name="Chuvochina M."/>
            <person name="Waite D.W."/>
            <person name="Rinke C."/>
            <person name="Skarshewski A."/>
            <person name="Chaumeil P.A."/>
            <person name="Hugenholtz P."/>
        </authorList>
    </citation>
    <scope>NUCLEOTIDE SEQUENCE [LARGE SCALE GENOMIC DNA]</scope>
    <source>
        <strain evidence="4">UBA10707</strain>
    </source>
</reference>
<dbReference type="PIRSF" id="PIRSF006443">
    <property type="entry name" value="MoaB"/>
    <property type="match status" value="1"/>
</dbReference>
<proteinExistence type="inferred from homology"/>
<sequence length="174" mass="18865">MKSLTENDSNVALHIAILTIHDTRTQETDSSGRYLAQAIVGSGHQVADQAICPDNRYAIRKHLSDWILNDDIQAIITNGGTGMRDRNATLAAVTPLLDTQIAGFGELFRAYSFADIGSSGLQSNALGGKANNTLIFCLPGSTGACRLGWEKILREQFDSHHQPCNFASAYAKRD</sequence>
<dbReference type="SUPFAM" id="SSF53218">
    <property type="entry name" value="Molybdenum cofactor biosynthesis proteins"/>
    <property type="match status" value="1"/>
</dbReference>
<accession>A0A356LFM0</accession>
<keyword evidence="2" id="KW-0501">Molybdenum cofactor biosynthesis</keyword>
<dbReference type="SMART" id="SM00852">
    <property type="entry name" value="MoCF_biosynth"/>
    <property type="match status" value="1"/>
</dbReference>
<evidence type="ECO:0000313" key="4">
    <source>
        <dbReference type="EMBL" id="HBP29558.1"/>
    </source>
</evidence>
<dbReference type="InterPro" id="IPR012245">
    <property type="entry name" value="MoaB"/>
</dbReference>
<dbReference type="PANTHER" id="PTHR43232">
    <property type="entry name" value="MOLYBDENUM COFACTOR BIOSYNTHESIS PROTEIN B"/>
    <property type="match status" value="1"/>
</dbReference>
<evidence type="ECO:0000259" key="3">
    <source>
        <dbReference type="SMART" id="SM00852"/>
    </source>
</evidence>
<feature type="domain" description="MoaB/Mog" evidence="3">
    <location>
        <begin position="16"/>
        <end position="160"/>
    </location>
</feature>
<protein>
    <recommendedName>
        <fullName evidence="1 2">Molybdenum cofactor biosynthesis protein B</fullName>
    </recommendedName>
</protein>
<comment type="function">
    <text evidence="2">May be involved in the biosynthesis of molybdopterin.</text>
</comment>
<dbReference type="NCBIfam" id="TIGR00177">
    <property type="entry name" value="molyb_syn"/>
    <property type="match status" value="1"/>
</dbReference>
<dbReference type="UniPathway" id="UPA00344"/>
<dbReference type="Pfam" id="PF00994">
    <property type="entry name" value="MoCF_biosynth"/>
    <property type="match status" value="1"/>
</dbReference>
<comment type="pathway">
    <text evidence="2">Cofactor biosynthesis; molybdopterin biosynthesis.</text>
</comment>
<dbReference type="InterPro" id="IPR036425">
    <property type="entry name" value="MoaB/Mog-like_dom_sf"/>
</dbReference>
<dbReference type="EMBL" id="DOEK01000025">
    <property type="protein sequence ID" value="HBP29558.1"/>
    <property type="molecule type" value="Genomic_DNA"/>
</dbReference>
<evidence type="ECO:0000256" key="1">
    <source>
        <dbReference type="ARBA" id="ARBA00015262"/>
    </source>
</evidence>
<gene>
    <name evidence="4" type="ORF">DD666_09105</name>
</gene>
<organism evidence="4 5">
    <name type="scientific">Advenella kashmirensis</name>
    <dbReference type="NCBI Taxonomy" id="310575"/>
    <lineage>
        <taxon>Bacteria</taxon>
        <taxon>Pseudomonadati</taxon>
        <taxon>Pseudomonadota</taxon>
        <taxon>Betaproteobacteria</taxon>
        <taxon>Burkholderiales</taxon>
        <taxon>Alcaligenaceae</taxon>
    </lineage>
</organism>
<dbReference type="InterPro" id="IPR001453">
    <property type="entry name" value="MoaB/Mog_dom"/>
</dbReference>
<dbReference type="CDD" id="cd00886">
    <property type="entry name" value="MogA_MoaB"/>
    <property type="match status" value="1"/>
</dbReference>
<dbReference type="PANTHER" id="PTHR43232:SF2">
    <property type="entry name" value="MOLYBDENUM COFACTOR BIOSYNTHESIS PROTEIN B"/>
    <property type="match status" value="1"/>
</dbReference>
<dbReference type="AlphaFoldDB" id="A0A356LFM0"/>
<dbReference type="GO" id="GO:0006777">
    <property type="term" value="P:Mo-molybdopterin cofactor biosynthetic process"/>
    <property type="evidence" value="ECO:0007669"/>
    <property type="project" value="UniProtKB-UniRule"/>
</dbReference>
<dbReference type="Gene3D" id="3.40.980.10">
    <property type="entry name" value="MoaB/Mog-like domain"/>
    <property type="match status" value="1"/>
</dbReference>
<comment type="similarity">
    <text evidence="2">Belongs to the MoaB/Mog family.</text>
</comment>
<name>A0A356LFM0_9BURK</name>
<evidence type="ECO:0000313" key="5">
    <source>
        <dbReference type="Proteomes" id="UP000264036"/>
    </source>
</evidence>